<feature type="transmembrane region" description="Helical" evidence="1">
    <location>
        <begin position="21"/>
        <end position="41"/>
    </location>
</feature>
<sequence length="105" mass="12035">MMTSSTEIQNSRHWIWFRDKILPSLVVAMTISIVGASMAIWRSVAELTNAVDNHERRIEVLHQDISAIQLSMITRNDLLEVLKRVEQQLQIVLLQAGVNKKITLE</sequence>
<proteinExistence type="predicted"/>
<name>A0A6J5SU63_9CAUD</name>
<protein>
    <submittedName>
        <fullName evidence="3">Uncharacterized protein</fullName>
    </submittedName>
</protein>
<evidence type="ECO:0000313" key="2">
    <source>
        <dbReference type="EMBL" id="CAB4139688.1"/>
    </source>
</evidence>
<accession>A0A6J5SU63</accession>
<gene>
    <name evidence="3" type="ORF">UFOVP1607_42</name>
    <name evidence="2" type="ORF">UFOVP352_20</name>
</gene>
<keyword evidence="1" id="KW-0472">Membrane</keyword>
<dbReference type="EMBL" id="LR796365">
    <property type="protein sequence ID" value="CAB4139688.1"/>
    <property type="molecule type" value="Genomic_DNA"/>
</dbReference>
<keyword evidence="1" id="KW-1133">Transmembrane helix</keyword>
<evidence type="ECO:0000256" key="1">
    <source>
        <dbReference type="SAM" id="Phobius"/>
    </source>
</evidence>
<organism evidence="3">
    <name type="scientific">uncultured Caudovirales phage</name>
    <dbReference type="NCBI Taxonomy" id="2100421"/>
    <lineage>
        <taxon>Viruses</taxon>
        <taxon>Duplodnaviria</taxon>
        <taxon>Heunggongvirae</taxon>
        <taxon>Uroviricota</taxon>
        <taxon>Caudoviricetes</taxon>
        <taxon>Peduoviridae</taxon>
        <taxon>Maltschvirus</taxon>
        <taxon>Maltschvirus maltsch</taxon>
    </lineage>
</organism>
<dbReference type="EMBL" id="LR797466">
    <property type="protein sequence ID" value="CAB4218790.1"/>
    <property type="molecule type" value="Genomic_DNA"/>
</dbReference>
<evidence type="ECO:0000313" key="3">
    <source>
        <dbReference type="EMBL" id="CAB4218790.1"/>
    </source>
</evidence>
<reference evidence="3" key="1">
    <citation type="submission" date="2020-05" db="EMBL/GenBank/DDBJ databases">
        <authorList>
            <person name="Chiriac C."/>
            <person name="Salcher M."/>
            <person name="Ghai R."/>
            <person name="Kavagutti S V."/>
        </authorList>
    </citation>
    <scope>NUCLEOTIDE SEQUENCE</scope>
</reference>
<keyword evidence="1" id="KW-0812">Transmembrane</keyword>